<dbReference type="InterPro" id="IPR006059">
    <property type="entry name" value="SBP"/>
</dbReference>
<dbReference type="Gene3D" id="3.40.190.10">
    <property type="entry name" value="Periplasmic binding protein-like II"/>
    <property type="match status" value="2"/>
</dbReference>
<dbReference type="OrthoDB" id="24658at2157"/>
<keyword evidence="1" id="KW-0472">Membrane</keyword>
<dbReference type="HOGENOM" id="CLU_031285_9_2_2"/>
<dbReference type="InterPro" id="IPR006311">
    <property type="entry name" value="TAT_signal"/>
</dbReference>
<reference evidence="2 3" key="1">
    <citation type="journal article" date="2015" name="Stand. Genomic Sci.">
        <title>Complete genome sequence of and proposal of Thermofilum uzonense sp. nov. a novel hyperthermophilic crenarchaeon and emended description of the genus Thermofilum.</title>
        <authorList>
            <person name="Toshchakov S.V."/>
            <person name="Korzhenkov A.A."/>
            <person name="Samarov N.I."/>
            <person name="Mazunin I.O."/>
            <person name="Mozhey O.I."/>
            <person name="Shmyr I.S."/>
            <person name="Derbikova K.S."/>
            <person name="Taranov E.A."/>
            <person name="Dominova I.N."/>
            <person name="Bonch-Osmolovskaya E.A."/>
            <person name="Patrushev M.V."/>
            <person name="Podosokorskaya O.A."/>
            <person name="Kublanov I.V."/>
        </authorList>
    </citation>
    <scope>NUCLEOTIDE SEQUENCE [LARGE SCALE GENOMIC DNA]</scope>
    <source>
        <strain evidence="2 3">1807-2</strain>
    </source>
</reference>
<accession>A0A0F7FGU7</accession>
<feature type="transmembrane region" description="Helical" evidence="1">
    <location>
        <begin position="7"/>
        <end position="27"/>
    </location>
</feature>
<name>A0A0F7FGU7_9CREN</name>
<dbReference type="Pfam" id="PF01547">
    <property type="entry name" value="SBP_bac_1"/>
    <property type="match status" value="1"/>
</dbReference>
<keyword evidence="1" id="KW-1133">Transmembrane helix</keyword>
<dbReference type="AlphaFoldDB" id="A0A0F7FGU7"/>
<proteinExistence type="predicted"/>
<dbReference type="EMBL" id="CP009961">
    <property type="protein sequence ID" value="AKG38395.1"/>
    <property type="molecule type" value="Genomic_DNA"/>
</dbReference>
<dbReference type="PROSITE" id="PS51318">
    <property type="entry name" value="TAT"/>
    <property type="match status" value="1"/>
</dbReference>
<organism evidence="2 3">
    <name type="scientific">Infirmifilum uzonense</name>
    <dbReference type="NCBI Taxonomy" id="1550241"/>
    <lineage>
        <taxon>Archaea</taxon>
        <taxon>Thermoproteota</taxon>
        <taxon>Thermoprotei</taxon>
        <taxon>Thermofilales</taxon>
        <taxon>Thermofilaceae</taxon>
        <taxon>Infirmifilum</taxon>
    </lineage>
</organism>
<gene>
    <name evidence="2" type="ORF">MA03_02700</name>
</gene>
<evidence type="ECO:0008006" key="4">
    <source>
        <dbReference type="Google" id="ProtNLM"/>
    </source>
</evidence>
<keyword evidence="1" id="KW-0812">Transmembrane</keyword>
<dbReference type="SUPFAM" id="SSF53850">
    <property type="entry name" value="Periplasmic binding protein-like II"/>
    <property type="match status" value="1"/>
</dbReference>
<dbReference type="RefSeq" id="WP_052883797.1">
    <property type="nucleotide sequence ID" value="NZ_CP009961.1"/>
</dbReference>
<protein>
    <recommendedName>
        <fullName evidence="4">ABC transporter substrate-binding protein</fullName>
    </recommendedName>
</protein>
<dbReference type="PANTHER" id="PTHR43649:SF12">
    <property type="entry name" value="DIACETYLCHITOBIOSE BINDING PROTEIN DASA"/>
    <property type="match status" value="1"/>
</dbReference>
<evidence type="ECO:0000256" key="1">
    <source>
        <dbReference type="SAM" id="Phobius"/>
    </source>
</evidence>
<evidence type="ECO:0000313" key="3">
    <source>
        <dbReference type="Proteomes" id="UP000067434"/>
    </source>
</evidence>
<dbReference type="PATRIC" id="fig|1550241.5.peg.554"/>
<dbReference type="STRING" id="1550241.MA03_02700"/>
<dbReference type="InterPro" id="IPR050490">
    <property type="entry name" value="Bact_solute-bd_prot1"/>
</dbReference>
<dbReference type="KEGG" id="thf:MA03_02700"/>
<sequence length="434" mass="48622">MVTRRQFIYLVGGVALAAAAGGIYYWLSQTPSTQPSKPKKISGKLTILGRSGYHETINRNLMDTFSKKYPDVTLDYVPKGYTDEYQTIILSMRNKSSDYDVLYIDEPWIHMFIQNGWLMPIDNPDLSNYPDFLKSWPTVGGKTYAQAITGNANFLFYRTDILKDLGESPPETWDDVLRIAKKVKSKYTDTGVKLYGFGAYSVKGTSIAQDTFPAILYPFGGRYFADDGITPALKSQEAIDALEFFKELKKYSHPRMTEFGSLAEYSEAILRGEVAIGVVWNGWISDIDNPQKSQVVGKIDIMPYPRQKVSFGAQSGVWYMAASSYTTNPDAAIEYVKVTTSFEAQKRAAIEAGLPPTRLNVFTDPDYKAKVRLADKFLDIIRVVKPVRTNPLWGDMAENVGTYLYMGLLGQISAEEAITKAYEEMVKVTSAVKS</sequence>
<dbReference type="Proteomes" id="UP000067434">
    <property type="component" value="Chromosome"/>
</dbReference>
<keyword evidence="3" id="KW-1185">Reference proteome</keyword>
<dbReference type="PANTHER" id="PTHR43649">
    <property type="entry name" value="ARABINOSE-BINDING PROTEIN-RELATED"/>
    <property type="match status" value="1"/>
</dbReference>
<dbReference type="GeneID" id="25401105"/>
<evidence type="ECO:0000313" key="2">
    <source>
        <dbReference type="EMBL" id="AKG38395.1"/>
    </source>
</evidence>